<dbReference type="Proteomes" id="UP000187251">
    <property type="component" value="Unassembled WGS sequence"/>
</dbReference>
<organism evidence="5 6">
    <name type="scientific">Alcaligenes xylosoxydans xylosoxydans</name>
    <name type="common">Achromobacter xylosoxidans</name>
    <dbReference type="NCBI Taxonomy" id="85698"/>
    <lineage>
        <taxon>Bacteria</taxon>
        <taxon>Pseudomonadati</taxon>
        <taxon>Pseudomonadota</taxon>
        <taxon>Betaproteobacteria</taxon>
        <taxon>Burkholderiales</taxon>
        <taxon>Alcaligenaceae</taxon>
        <taxon>Achromobacter</taxon>
    </lineage>
</organism>
<name>A0A1R1JN18_ALCXX</name>
<dbReference type="InterPro" id="IPR049354">
    <property type="entry name" value="GpP-like_N"/>
</dbReference>
<evidence type="ECO:0000313" key="6">
    <source>
        <dbReference type="Proteomes" id="UP000187251"/>
    </source>
</evidence>
<accession>A0A1R1JN18</accession>
<dbReference type="Pfam" id="PF21683">
    <property type="entry name" value="GpP-like_1st"/>
    <property type="match status" value="1"/>
</dbReference>
<comment type="caution">
    <text evidence="5">The sequence shown here is derived from an EMBL/GenBank/DDBJ whole genome shotgun (WGS) entry which is preliminary data.</text>
</comment>
<dbReference type="Gene3D" id="3.55.50.10">
    <property type="entry name" value="Baseplate protein-like domains"/>
    <property type="match status" value="1"/>
</dbReference>
<dbReference type="SUPFAM" id="SSF69279">
    <property type="entry name" value="Phage tail proteins"/>
    <property type="match status" value="2"/>
</dbReference>
<gene>
    <name evidence="5" type="ORF">BIZ92_15250</name>
</gene>
<dbReference type="Gene3D" id="3.30.1920.10">
    <property type="entry name" value="Baseplate protein-like domains - 2 layer sandwich fold"/>
    <property type="match status" value="1"/>
</dbReference>
<feature type="domain" description="Baseplate hub protein gp44/GpP-like second" evidence="4">
    <location>
        <begin position="87"/>
        <end position="170"/>
    </location>
</feature>
<feature type="domain" description="Baseplate hub protein gp44/GpP-like C-terminal" evidence="3">
    <location>
        <begin position="247"/>
        <end position="332"/>
    </location>
</feature>
<dbReference type="Pfam" id="PF22255">
    <property type="entry name" value="Gp44-like_2nd"/>
    <property type="match status" value="1"/>
</dbReference>
<evidence type="ECO:0000313" key="5">
    <source>
        <dbReference type="EMBL" id="OMG79369.1"/>
    </source>
</evidence>
<proteinExistence type="predicted"/>
<dbReference type="InterPro" id="IPR053981">
    <property type="entry name" value="Gp44/GpP-like_2nd"/>
</dbReference>
<evidence type="ECO:0000256" key="1">
    <source>
        <dbReference type="SAM" id="MobiDB-lite"/>
    </source>
</evidence>
<dbReference type="PIRSF" id="PIRSF004440">
    <property type="entry name" value="GpP"/>
    <property type="match status" value="1"/>
</dbReference>
<evidence type="ECO:0000259" key="2">
    <source>
        <dbReference type="Pfam" id="PF21683"/>
    </source>
</evidence>
<protein>
    <submittedName>
        <fullName evidence="5">Baseplate protein</fullName>
    </submittedName>
</protein>
<sequence length="360" mass="39778">MIVDGDEYRGWKQISIGAGIERLARDFTLAVTWKWPGSTERPIRIKHGARCEVRIGRDLVLTGYVYASPIRYSATEVSVSVSGRSLTSDLVDCTVDEKPGQWRGQTVASIVRALAGAYGVKVIDEAGDSASVADHSIEPTETVFESIDRLLSLSELFATDDGRGRLVMARPGSEGRAVDTLKLGANIKTGDAPLDFSRVYSEYRCIGQRSGTDDEFGESASEVAAAVTDSRVGRRRMLKVNPSGQLTPALAQRRAEWERDYRISRALKTTYQVQGWRQSNGELWRPNLVVRVQDDLIGFDRDMLITEVAYELGDGGMLTTVTVAPPDGYVPEPTHKKGRKRKKGKGGDAFEYLLPEDWEN</sequence>
<dbReference type="InterPro" id="IPR023399">
    <property type="entry name" value="Baseplate-like_2-layer_sand"/>
</dbReference>
<evidence type="ECO:0000259" key="3">
    <source>
        <dbReference type="Pfam" id="PF21929"/>
    </source>
</evidence>
<dbReference type="Gene3D" id="2.30.300.10">
    <property type="entry name" value="Baseplate protein-like domain - beta roll fold"/>
    <property type="match status" value="1"/>
</dbReference>
<evidence type="ECO:0000259" key="4">
    <source>
        <dbReference type="Pfam" id="PF22255"/>
    </source>
</evidence>
<dbReference type="AlphaFoldDB" id="A0A1R1JN18"/>
<dbReference type="OrthoDB" id="9016931at2"/>
<reference evidence="5 6" key="1">
    <citation type="submission" date="2016-09" db="EMBL/GenBank/DDBJ databases">
        <title>Phylogenomics of Achromobacter.</title>
        <authorList>
            <person name="Jeukens J."/>
            <person name="Freschi L."/>
            <person name="Vincent A.T."/>
            <person name="Emond-Rheault J.-G."/>
            <person name="Kukavica-Ibrulj I."/>
            <person name="Charette S.J."/>
            <person name="Levesque R.C."/>
        </authorList>
    </citation>
    <scope>NUCLEOTIDE SEQUENCE [LARGE SCALE GENOMIC DNA]</scope>
    <source>
        <strain evidence="5 6">AUS488</strain>
    </source>
</reference>
<dbReference type="InterPro" id="IPR026276">
    <property type="entry name" value="Baseplate_GpP"/>
</dbReference>
<dbReference type="EMBL" id="MJMN01000046">
    <property type="protein sequence ID" value="OMG79369.1"/>
    <property type="molecule type" value="Genomic_DNA"/>
</dbReference>
<dbReference type="Pfam" id="PF21929">
    <property type="entry name" value="GpP_4th"/>
    <property type="match status" value="1"/>
</dbReference>
<dbReference type="InterPro" id="IPR053982">
    <property type="entry name" value="Gp44/GpP-like_C"/>
</dbReference>
<feature type="domain" description="Baseplate hub protein gp44-like N-terminal" evidence="2">
    <location>
        <begin position="2"/>
        <end position="85"/>
    </location>
</feature>
<feature type="region of interest" description="Disordered" evidence="1">
    <location>
        <begin position="326"/>
        <end position="348"/>
    </location>
</feature>